<feature type="compositionally biased region" description="Polar residues" evidence="1">
    <location>
        <begin position="394"/>
        <end position="405"/>
    </location>
</feature>
<accession>A0A2A9MM79</accession>
<feature type="region of interest" description="Disordered" evidence="1">
    <location>
        <begin position="324"/>
        <end position="348"/>
    </location>
</feature>
<protein>
    <submittedName>
        <fullName evidence="2">Uncharacterized protein</fullName>
    </submittedName>
</protein>
<sequence length="1154" mass="124434">MEAEAPRRSLASSSSLPSALRSLLPLLRSASSREKFHGLLRCSVLFAPASSPSSGSASSSSSSLPGKDVNATAECPLTSEAIAAVILAVRPSFLRQVLLSSPVFCSYALQLLHAFTHVDARLTARLLRPCFSTLCFLLLREGQLTHESEAQAAQTPQSTAQASANADKCETKTRESGDGGNPGGQGDACDPRSWRQSQARDDDEDVPLLSDVFTVTRRFALILGRRTLLRALSEAAEKLYSGDDDGEEEARFHRQFEAALDEMDKELDRLKSKHAQPALSDAPAASVAAPAGRPEAEARDDEEDEQELDEAGLQLNRVWEEKEFGDVVSPYASDDEDGDDEEDERGADEEAAVQGLFFAAVLKAVEADEGALAARNLTAQLPQKIAGGEGGRQSEASKNAASRVSNPEEKSDGTDVVLVSEAAFSLGDVLLPCLERAPRTAYLALLFKLVSTQRNALTLLAQEHLSRWLDATALLAEDGEEGARSPLWSATADKRERGSDLESTRRRRRGAEACLKEFQKEKMELVAEKVAEILSGKLPWKARAGAFDVARSLLQLFGLSWAVPEKSRVLLKLATRLSAVEIRLYFDDVLNALTDERKPLDSDGLSSSSSSSNAPSASSASSSAVAASAPPAPSLPWFLSQEARGDRAHLITASCAFMSAAFKVFSQEIDFLEKHMAADVHGLVESIHVAMEAIFDFVEELQRRPELASRMQAELAAAARLCGAWLAGEPSKYGDSFVRSLPVFCRHLPPALAAPLLPALLSFNSSDWALSTGVVELLGGLFLFPGVAPRPDQRTAFFEIHTLVASLLSSAALDPLVSPFGRRKDNEDTAAALAAWLASLRPALAAQISLPADGLSPDQLHAPSGSFNVSGGLEPEAFDTLSLSKEPRLRKSAGDPALFVLTGMLSYATFCLGVCAPRPPPAEPQASAAAAPEASAIQQAPPCAAQSASAASSSRGSPFPSAALVAEWWPPMRAALMLSVPEQVARQLESKFAPFAEWPGDAQAPLKTFYLWRCEVVSTAAALVGLRCTQQALLELLEPREILDVWGALVRQWIILTPRRSELLARVERPEVALWYRSLRVLAACGTQHPFLSWTLHKQLTDYQHVTNQPAKNLVPPPPPVEPADEEDWTDYSESDALLVKRMRMYLLSPATFG</sequence>
<evidence type="ECO:0000313" key="3">
    <source>
        <dbReference type="Proteomes" id="UP000224006"/>
    </source>
</evidence>
<feature type="compositionally biased region" description="Basic and acidic residues" evidence="1">
    <location>
        <begin position="167"/>
        <end position="177"/>
    </location>
</feature>
<dbReference type="Pfam" id="PF05536">
    <property type="entry name" value="Neurochondrin"/>
    <property type="match status" value="1"/>
</dbReference>
<reference evidence="2 3" key="1">
    <citation type="submission" date="2017-09" db="EMBL/GenBank/DDBJ databases">
        <title>Genome sequencing of Besnoitia besnoiti strain Bb-Ger1.</title>
        <authorList>
            <person name="Schares G."/>
            <person name="Venepally P."/>
            <person name="Lorenzi H.A."/>
        </authorList>
    </citation>
    <scope>NUCLEOTIDE SEQUENCE [LARGE SCALE GENOMIC DNA]</scope>
    <source>
        <strain evidence="2 3">Bb-Ger1</strain>
    </source>
</reference>
<evidence type="ECO:0000256" key="1">
    <source>
        <dbReference type="SAM" id="MobiDB-lite"/>
    </source>
</evidence>
<dbReference type="EMBL" id="NWUJ01000002">
    <property type="protein sequence ID" value="PFH37501.1"/>
    <property type="molecule type" value="Genomic_DNA"/>
</dbReference>
<dbReference type="KEGG" id="bbes:BESB_039590"/>
<dbReference type="InterPro" id="IPR008709">
    <property type="entry name" value="Neurochondrin"/>
</dbReference>
<feature type="region of interest" description="Disordered" evidence="1">
    <location>
        <begin position="1109"/>
        <end position="1129"/>
    </location>
</feature>
<feature type="region of interest" description="Disordered" evidence="1">
    <location>
        <begin position="385"/>
        <end position="413"/>
    </location>
</feature>
<evidence type="ECO:0000313" key="2">
    <source>
        <dbReference type="EMBL" id="PFH37501.1"/>
    </source>
</evidence>
<feature type="compositionally biased region" description="Low complexity" evidence="1">
    <location>
        <begin position="277"/>
        <end position="293"/>
    </location>
</feature>
<feature type="compositionally biased region" description="Acidic residues" evidence="1">
    <location>
        <begin position="333"/>
        <end position="348"/>
    </location>
</feature>
<feature type="compositionally biased region" description="Basic and acidic residues" evidence="1">
    <location>
        <begin position="492"/>
        <end position="505"/>
    </location>
</feature>
<dbReference type="STRING" id="94643.A0A2A9MM79"/>
<keyword evidence="3" id="KW-1185">Reference proteome</keyword>
<feature type="region of interest" description="Disordered" evidence="1">
    <location>
        <begin position="271"/>
        <end position="309"/>
    </location>
</feature>
<dbReference type="RefSeq" id="XP_029221510.1">
    <property type="nucleotide sequence ID" value="XM_029362545.1"/>
</dbReference>
<feature type="compositionally biased region" description="Low complexity" evidence="1">
    <location>
        <begin position="150"/>
        <end position="166"/>
    </location>
</feature>
<organism evidence="2 3">
    <name type="scientific">Besnoitia besnoiti</name>
    <name type="common">Apicomplexan protozoan</name>
    <dbReference type="NCBI Taxonomy" id="94643"/>
    <lineage>
        <taxon>Eukaryota</taxon>
        <taxon>Sar</taxon>
        <taxon>Alveolata</taxon>
        <taxon>Apicomplexa</taxon>
        <taxon>Conoidasida</taxon>
        <taxon>Coccidia</taxon>
        <taxon>Eucoccidiorida</taxon>
        <taxon>Eimeriorina</taxon>
        <taxon>Sarcocystidae</taxon>
        <taxon>Besnoitia</taxon>
    </lineage>
</organism>
<feature type="compositionally biased region" description="Acidic residues" evidence="1">
    <location>
        <begin position="298"/>
        <end position="309"/>
    </location>
</feature>
<feature type="region of interest" description="Disordered" evidence="1">
    <location>
        <begin position="485"/>
        <end position="505"/>
    </location>
</feature>
<name>A0A2A9MM79_BESBE</name>
<dbReference type="GeneID" id="40308940"/>
<proteinExistence type="predicted"/>
<dbReference type="VEuPathDB" id="ToxoDB:BESB_039590"/>
<comment type="caution">
    <text evidence="2">The sequence shown here is derived from an EMBL/GenBank/DDBJ whole genome shotgun (WGS) entry which is preliminary data.</text>
</comment>
<dbReference type="OrthoDB" id="332189at2759"/>
<feature type="region of interest" description="Disordered" evidence="1">
    <location>
        <begin position="149"/>
        <end position="203"/>
    </location>
</feature>
<dbReference type="Proteomes" id="UP000224006">
    <property type="component" value="Chromosome II"/>
</dbReference>
<dbReference type="AlphaFoldDB" id="A0A2A9MM79"/>
<gene>
    <name evidence="2" type="ORF">BESB_039590</name>
</gene>